<keyword evidence="2" id="KW-1185">Reference proteome</keyword>
<reference evidence="1 2" key="1">
    <citation type="journal article" date="2020" name="ISME J.">
        <title>Comparative genomics reveals insights into cyanobacterial evolution and habitat adaptation.</title>
        <authorList>
            <person name="Chen M.Y."/>
            <person name="Teng W.K."/>
            <person name="Zhao L."/>
            <person name="Hu C.X."/>
            <person name="Zhou Y.K."/>
            <person name="Han B.P."/>
            <person name="Song L.R."/>
            <person name="Shu W.S."/>
        </authorList>
    </citation>
    <scope>NUCLEOTIDE SEQUENCE [LARGE SCALE GENOMIC DNA]</scope>
    <source>
        <strain evidence="1 2">FACHB-391</strain>
    </source>
</reference>
<dbReference type="EMBL" id="JACJTE010000048">
    <property type="protein sequence ID" value="MBD2564380.1"/>
    <property type="molecule type" value="Genomic_DNA"/>
</dbReference>
<dbReference type="Proteomes" id="UP000604661">
    <property type="component" value="Unassembled WGS sequence"/>
</dbReference>
<comment type="caution">
    <text evidence="1">The sequence shown here is derived from an EMBL/GenBank/DDBJ whole genome shotgun (WGS) entry which is preliminary data.</text>
</comment>
<gene>
    <name evidence="1" type="ORF">H6G95_27995</name>
</gene>
<name>A0ABR8F2H0_NOSLI</name>
<evidence type="ECO:0000313" key="2">
    <source>
        <dbReference type="Proteomes" id="UP000604661"/>
    </source>
</evidence>
<dbReference type="RefSeq" id="WP_190897108.1">
    <property type="nucleotide sequence ID" value="NZ_JACJTE010000048.1"/>
</dbReference>
<organism evidence="1 2">
    <name type="scientific">Nostoc linckia FACHB-391</name>
    <dbReference type="NCBI Taxonomy" id="2692906"/>
    <lineage>
        <taxon>Bacteria</taxon>
        <taxon>Bacillati</taxon>
        <taxon>Cyanobacteriota</taxon>
        <taxon>Cyanophyceae</taxon>
        <taxon>Nostocales</taxon>
        <taxon>Nostocaceae</taxon>
        <taxon>Nostoc</taxon>
    </lineage>
</organism>
<proteinExistence type="predicted"/>
<accession>A0ABR8F2H0</accession>
<evidence type="ECO:0000313" key="1">
    <source>
        <dbReference type="EMBL" id="MBD2564380.1"/>
    </source>
</evidence>
<sequence length="55" mass="6049">MVLNPSAAVLPHEPLTLFWLCQIKIIGGRGLPLEPLGDHKAATTVEKFTRRVICP</sequence>
<protein>
    <submittedName>
        <fullName evidence="1">Uncharacterized protein</fullName>
    </submittedName>
</protein>